<reference evidence="2 3" key="1">
    <citation type="submission" date="2019-08" db="EMBL/GenBank/DDBJ databases">
        <title>Actinomadura sp. nov. CYP1-5 isolated from mountain soil.</title>
        <authorList>
            <person name="Songsumanus A."/>
            <person name="Kuncharoen N."/>
            <person name="Kudo T."/>
            <person name="Yuki M."/>
            <person name="Igarashi Y."/>
            <person name="Tanasupawat S."/>
        </authorList>
    </citation>
    <scope>NUCLEOTIDE SEQUENCE [LARGE SCALE GENOMIC DNA]</scope>
    <source>
        <strain evidence="2 3">JCM 14158</strain>
    </source>
</reference>
<keyword evidence="1" id="KW-0143">Chaperone</keyword>
<dbReference type="GO" id="GO:0000774">
    <property type="term" value="F:adenyl-nucleotide exchange factor activity"/>
    <property type="evidence" value="ECO:0007669"/>
    <property type="project" value="InterPro"/>
</dbReference>
<dbReference type="STRING" id="1220554.GCA_001552135_08051"/>
<accession>A0A5D0NML3</accession>
<comment type="caution">
    <text evidence="2">The sequence shown here is derived from an EMBL/GenBank/DDBJ whole genome shotgun (WGS) entry which is preliminary data.</text>
</comment>
<dbReference type="RefSeq" id="WP_067905115.1">
    <property type="nucleotide sequence ID" value="NZ_VSFG01000003.1"/>
</dbReference>
<dbReference type="Pfam" id="PF01025">
    <property type="entry name" value="GrpE"/>
    <property type="match status" value="1"/>
</dbReference>
<dbReference type="PROSITE" id="PS01071">
    <property type="entry name" value="GRPE"/>
    <property type="match status" value="1"/>
</dbReference>
<dbReference type="InterPro" id="IPR000740">
    <property type="entry name" value="GrpE"/>
</dbReference>
<organism evidence="2 3">
    <name type="scientific">Actinomadura chibensis</name>
    <dbReference type="NCBI Taxonomy" id="392828"/>
    <lineage>
        <taxon>Bacteria</taxon>
        <taxon>Bacillati</taxon>
        <taxon>Actinomycetota</taxon>
        <taxon>Actinomycetes</taxon>
        <taxon>Streptosporangiales</taxon>
        <taxon>Thermomonosporaceae</taxon>
        <taxon>Actinomadura</taxon>
    </lineage>
</organism>
<evidence type="ECO:0000313" key="2">
    <source>
        <dbReference type="EMBL" id="TYB45707.1"/>
    </source>
</evidence>
<dbReference type="Proteomes" id="UP000323380">
    <property type="component" value="Unassembled WGS sequence"/>
</dbReference>
<evidence type="ECO:0000256" key="1">
    <source>
        <dbReference type="ARBA" id="ARBA00023186"/>
    </source>
</evidence>
<dbReference type="GO" id="GO:0051087">
    <property type="term" value="F:protein-folding chaperone binding"/>
    <property type="evidence" value="ECO:0007669"/>
    <property type="project" value="InterPro"/>
</dbReference>
<dbReference type="GO" id="GO:0006457">
    <property type="term" value="P:protein folding"/>
    <property type="evidence" value="ECO:0007669"/>
    <property type="project" value="InterPro"/>
</dbReference>
<evidence type="ECO:0000313" key="3">
    <source>
        <dbReference type="Proteomes" id="UP000323380"/>
    </source>
</evidence>
<dbReference type="SUPFAM" id="SSF51064">
    <property type="entry name" value="Head domain of nucleotide exchange factor GrpE"/>
    <property type="match status" value="1"/>
</dbReference>
<dbReference type="EMBL" id="VSFG01000003">
    <property type="protein sequence ID" value="TYB45707.1"/>
    <property type="molecule type" value="Genomic_DNA"/>
</dbReference>
<proteinExistence type="predicted"/>
<gene>
    <name evidence="2" type="primary">grpE</name>
    <name evidence="2" type="ORF">FXF69_20055</name>
</gene>
<dbReference type="GO" id="GO:0042803">
    <property type="term" value="F:protein homodimerization activity"/>
    <property type="evidence" value="ECO:0007669"/>
    <property type="project" value="InterPro"/>
</dbReference>
<protein>
    <submittedName>
        <fullName evidence="2">Nucleotide exchange factor GrpE</fullName>
    </submittedName>
</protein>
<dbReference type="InterPro" id="IPR009012">
    <property type="entry name" value="GrpE_head"/>
</dbReference>
<dbReference type="Gene3D" id="2.30.22.10">
    <property type="entry name" value="Head domain of nucleotide exchange factor GrpE"/>
    <property type="match status" value="1"/>
</dbReference>
<keyword evidence="3" id="KW-1185">Reference proteome</keyword>
<sequence length="132" mass="14340">MSLGEGAPPEPDVSAARARADRRHLLAVCMDMADRLRDGRSALFERLNRGLAEIGVRVVMPDGAPFDERAHQALGREKTTDARKDMTVASTEFAGYVDADGTVLRRAQVYVYRVAGAGPAEDPSEVRRKAGE</sequence>
<name>A0A5D0NML3_9ACTN</name>
<dbReference type="AlphaFoldDB" id="A0A5D0NML3"/>